<proteinExistence type="predicted"/>
<evidence type="ECO:0000256" key="2">
    <source>
        <dbReference type="ARBA" id="ARBA00022475"/>
    </source>
</evidence>
<gene>
    <name evidence="9" type="ORF">N7G274_000324</name>
</gene>
<dbReference type="Pfam" id="PF02656">
    <property type="entry name" value="DUF202"/>
    <property type="match status" value="1"/>
</dbReference>
<feature type="transmembrane region" description="Helical" evidence="7">
    <location>
        <begin position="262"/>
        <end position="284"/>
    </location>
</feature>
<dbReference type="InterPro" id="IPR052053">
    <property type="entry name" value="IM_YidH-like"/>
</dbReference>
<evidence type="ECO:0000256" key="1">
    <source>
        <dbReference type="ARBA" id="ARBA00004651"/>
    </source>
</evidence>
<evidence type="ECO:0000256" key="4">
    <source>
        <dbReference type="ARBA" id="ARBA00022989"/>
    </source>
</evidence>
<keyword evidence="5 7" id="KW-0472">Membrane</keyword>
<organism evidence="9 10">
    <name type="scientific">Stereocaulon virgatum</name>
    <dbReference type="NCBI Taxonomy" id="373712"/>
    <lineage>
        <taxon>Eukaryota</taxon>
        <taxon>Fungi</taxon>
        <taxon>Dikarya</taxon>
        <taxon>Ascomycota</taxon>
        <taxon>Pezizomycotina</taxon>
        <taxon>Lecanoromycetes</taxon>
        <taxon>OSLEUM clade</taxon>
        <taxon>Lecanoromycetidae</taxon>
        <taxon>Lecanorales</taxon>
        <taxon>Lecanorineae</taxon>
        <taxon>Stereocaulaceae</taxon>
        <taxon>Stereocaulon</taxon>
    </lineage>
</organism>
<evidence type="ECO:0000313" key="10">
    <source>
        <dbReference type="Proteomes" id="UP001590950"/>
    </source>
</evidence>
<name>A0ABR4AY54_9LECA</name>
<evidence type="ECO:0000256" key="7">
    <source>
        <dbReference type="SAM" id="Phobius"/>
    </source>
</evidence>
<feature type="region of interest" description="Disordered" evidence="6">
    <location>
        <begin position="1"/>
        <end position="139"/>
    </location>
</feature>
<evidence type="ECO:0000256" key="6">
    <source>
        <dbReference type="SAM" id="MobiDB-lite"/>
    </source>
</evidence>
<feature type="transmembrane region" description="Helical" evidence="7">
    <location>
        <begin position="224"/>
        <end position="241"/>
    </location>
</feature>
<keyword evidence="3 7" id="KW-0812">Transmembrane</keyword>
<feature type="domain" description="DUF202" evidence="8">
    <location>
        <begin position="165"/>
        <end position="249"/>
    </location>
</feature>
<evidence type="ECO:0000256" key="3">
    <source>
        <dbReference type="ARBA" id="ARBA00022692"/>
    </source>
</evidence>
<feature type="compositionally biased region" description="Polar residues" evidence="6">
    <location>
        <begin position="44"/>
        <end position="73"/>
    </location>
</feature>
<evidence type="ECO:0000313" key="9">
    <source>
        <dbReference type="EMBL" id="KAL2048413.1"/>
    </source>
</evidence>
<accession>A0ABR4AY54</accession>
<evidence type="ECO:0000259" key="8">
    <source>
        <dbReference type="Pfam" id="PF02656"/>
    </source>
</evidence>
<evidence type="ECO:0000256" key="5">
    <source>
        <dbReference type="ARBA" id="ARBA00023136"/>
    </source>
</evidence>
<comment type="caution">
    <text evidence="9">The sequence shown here is derived from an EMBL/GenBank/DDBJ whole genome shotgun (WGS) entry which is preliminary data.</text>
</comment>
<dbReference type="Proteomes" id="UP001590950">
    <property type="component" value="Unassembled WGS sequence"/>
</dbReference>
<dbReference type="InterPro" id="IPR003807">
    <property type="entry name" value="DUF202"/>
</dbReference>
<feature type="compositionally biased region" description="Low complexity" evidence="6">
    <location>
        <begin position="1"/>
        <end position="21"/>
    </location>
</feature>
<feature type="compositionally biased region" description="Low complexity" evidence="6">
    <location>
        <begin position="30"/>
        <end position="43"/>
    </location>
</feature>
<keyword evidence="4 7" id="KW-1133">Transmembrane helix</keyword>
<reference evidence="9 10" key="1">
    <citation type="submission" date="2024-09" db="EMBL/GenBank/DDBJ databases">
        <title>Rethinking Asexuality: The Enigmatic Case of Functional Sexual Genes in Lepraria (Stereocaulaceae).</title>
        <authorList>
            <person name="Doellman M."/>
            <person name="Sun Y."/>
            <person name="Barcenas-Pena A."/>
            <person name="Lumbsch H.T."/>
            <person name="Grewe F."/>
        </authorList>
    </citation>
    <scope>NUCLEOTIDE SEQUENCE [LARGE SCALE GENOMIC DNA]</scope>
    <source>
        <strain evidence="9 10">Mercado 3170</strain>
    </source>
</reference>
<dbReference type="EMBL" id="JBEFKJ010000001">
    <property type="protein sequence ID" value="KAL2048413.1"/>
    <property type="molecule type" value="Genomic_DNA"/>
</dbReference>
<comment type="subcellular location">
    <subcellularLocation>
        <location evidence="1">Cell membrane</location>
        <topology evidence="1">Multi-pass membrane protein</topology>
    </subcellularLocation>
</comment>
<dbReference type="PANTHER" id="PTHR34187">
    <property type="entry name" value="FGR18P"/>
    <property type="match status" value="1"/>
</dbReference>
<keyword evidence="10" id="KW-1185">Reference proteome</keyword>
<protein>
    <recommendedName>
        <fullName evidence="8">DUF202 domain-containing protein</fullName>
    </recommendedName>
</protein>
<feature type="compositionally biased region" description="Polar residues" evidence="6">
    <location>
        <begin position="98"/>
        <end position="115"/>
    </location>
</feature>
<sequence>MAAPSLSSSPSNNLSTSDSSPKPSQAAHENLTSTLNRTRSTRSVQFSIPDTTTAMSRSVSPGTSTHQQQQAESSADEITPIVSKERGGAKKKNYDGTGKSTVNPDANTYRASSMSIARRRQASSGSNGREASTVDEGKKHHGWGWHDLIEKMESVELENKGSVARDHLALERTFLAWLRTSLAFASIGIAITQLFRLNTTISERAGLTPTAPNSTYRLRQVGKPLGATFLGIAIVVLLAGGRRYFESQHWIIRGKFPASRGSIFLITFSALALIITSLVVVVVVSPSVFEKK</sequence>
<dbReference type="PANTHER" id="PTHR34187:SF2">
    <property type="entry name" value="DUF202 DOMAIN-CONTAINING PROTEIN"/>
    <property type="match status" value="1"/>
</dbReference>
<feature type="compositionally biased region" description="Basic and acidic residues" evidence="6">
    <location>
        <begin position="83"/>
        <end position="94"/>
    </location>
</feature>
<keyword evidence="2" id="KW-1003">Cell membrane</keyword>